<name>A0A0E9N4C4_9BACT</name>
<proteinExistence type="predicted"/>
<keyword evidence="2" id="KW-1185">Reference proteome</keyword>
<accession>A0A0E9N4C4</accession>
<dbReference type="STRING" id="1220578.FPE01S_03_02530"/>
<organism evidence="1 2">
    <name type="scientific">Flavihumibacter petaseus NBRC 106054</name>
    <dbReference type="NCBI Taxonomy" id="1220578"/>
    <lineage>
        <taxon>Bacteria</taxon>
        <taxon>Pseudomonadati</taxon>
        <taxon>Bacteroidota</taxon>
        <taxon>Chitinophagia</taxon>
        <taxon>Chitinophagales</taxon>
        <taxon>Chitinophagaceae</taxon>
        <taxon>Flavihumibacter</taxon>
    </lineage>
</organism>
<dbReference type="RefSeq" id="WP_046370172.1">
    <property type="nucleotide sequence ID" value="NZ_BBWV01000003.1"/>
</dbReference>
<reference evidence="1 2" key="1">
    <citation type="submission" date="2015-04" db="EMBL/GenBank/DDBJ databases">
        <title>Whole genome shotgun sequence of Flavihumibacter petaseus NBRC 106054.</title>
        <authorList>
            <person name="Miyazawa S."/>
            <person name="Hosoyama A."/>
            <person name="Hashimoto M."/>
            <person name="Noguchi M."/>
            <person name="Tsuchikane K."/>
            <person name="Ohji S."/>
            <person name="Yamazoe A."/>
            <person name="Ichikawa N."/>
            <person name="Kimura A."/>
            <person name="Fujita N."/>
        </authorList>
    </citation>
    <scope>NUCLEOTIDE SEQUENCE [LARGE SCALE GENOMIC DNA]</scope>
    <source>
        <strain evidence="1 2">NBRC 106054</strain>
    </source>
</reference>
<protein>
    <recommendedName>
        <fullName evidence="3">Lipoprotein</fullName>
    </recommendedName>
</protein>
<sequence>MTLQRKLFGLLFALFALSGCSKTDQEVKDLYQDSPGSAVPEILLSGIWFWGGFGPIAYYNDNGHEVGNETEAARQYVFSEQGGKGRIEFMQYLGLRNSSDCVTEIFTTKKGTVVFTGSDKLIFYPVEGNFKTTKHGCSGDGTTVRQANKEELQPENYLYKLTSWEGKMLLYIYAATDTSMEDPIFVYTRHQ</sequence>
<dbReference type="Proteomes" id="UP000033121">
    <property type="component" value="Unassembled WGS sequence"/>
</dbReference>
<dbReference type="OrthoDB" id="673552at2"/>
<evidence type="ECO:0000313" key="2">
    <source>
        <dbReference type="Proteomes" id="UP000033121"/>
    </source>
</evidence>
<dbReference type="EMBL" id="BBWV01000003">
    <property type="protein sequence ID" value="GAO44215.1"/>
    <property type="molecule type" value="Genomic_DNA"/>
</dbReference>
<comment type="caution">
    <text evidence="1">The sequence shown here is derived from an EMBL/GenBank/DDBJ whole genome shotgun (WGS) entry which is preliminary data.</text>
</comment>
<evidence type="ECO:0008006" key="3">
    <source>
        <dbReference type="Google" id="ProtNLM"/>
    </source>
</evidence>
<dbReference type="AlphaFoldDB" id="A0A0E9N4C4"/>
<gene>
    <name evidence="1" type="ORF">FPE01S_03_02530</name>
</gene>
<dbReference type="PROSITE" id="PS51257">
    <property type="entry name" value="PROKAR_LIPOPROTEIN"/>
    <property type="match status" value="1"/>
</dbReference>
<evidence type="ECO:0000313" key="1">
    <source>
        <dbReference type="EMBL" id="GAO44215.1"/>
    </source>
</evidence>